<comment type="caution">
    <text evidence="3">The sequence shown here is derived from an EMBL/GenBank/DDBJ whole genome shotgun (WGS) entry which is preliminary data.</text>
</comment>
<dbReference type="NCBIfam" id="TIGR01891">
    <property type="entry name" value="amidohydrolases"/>
    <property type="match status" value="1"/>
</dbReference>
<dbReference type="InterPro" id="IPR017439">
    <property type="entry name" value="Amidohydrolase"/>
</dbReference>
<keyword evidence="4" id="KW-1185">Reference proteome</keyword>
<dbReference type="Pfam" id="PF07687">
    <property type="entry name" value="M20_dimer"/>
    <property type="match status" value="1"/>
</dbReference>
<dbReference type="GO" id="GO:0046872">
    <property type="term" value="F:metal ion binding"/>
    <property type="evidence" value="ECO:0007669"/>
    <property type="project" value="UniProtKB-KW"/>
</dbReference>
<evidence type="ECO:0000259" key="2">
    <source>
        <dbReference type="Pfam" id="PF07687"/>
    </source>
</evidence>
<feature type="binding site" evidence="1">
    <location>
        <position position="172"/>
    </location>
    <ligand>
        <name>Mn(2+)</name>
        <dbReference type="ChEBI" id="CHEBI:29035"/>
        <label>2</label>
    </ligand>
</feature>
<evidence type="ECO:0000313" key="3">
    <source>
        <dbReference type="EMBL" id="GGL68682.1"/>
    </source>
</evidence>
<keyword evidence="1" id="KW-0464">Manganese</keyword>
<dbReference type="AlphaFoldDB" id="A0A917SBQ3"/>
<dbReference type="EMBL" id="BMMZ01000007">
    <property type="protein sequence ID" value="GGL68682.1"/>
    <property type="molecule type" value="Genomic_DNA"/>
</dbReference>
<reference evidence="3" key="2">
    <citation type="submission" date="2020-09" db="EMBL/GenBank/DDBJ databases">
        <authorList>
            <person name="Sun Q."/>
            <person name="Zhou Y."/>
        </authorList>
    </citation>
    <scope>NUCLEOTIDE SEQUENCE</scope>
    <source>
        <strain evidence="3">CGMCC 4.7306</strain>
    </source>
</reference>
<gene>
    <name evidence="3" type="ORF">GCM10011575_29100</name>
</gene>
<dbReference type="Proteomes" id="UP000613840">
    <property type="component" value="Unassembled WGS sequence"/>
</dbReference>
<sequence length="417" mass="44050">MDRDQLISFRRDLHAHAEPGFLEYRTAGRIERALAGLPVTIRSGSQVQDLSGVVNYPDPATREHWAQLAIAGGADPERTAYFVRHGTALVAEVAGNQPGPVWAIRTDIDALPIREADDDRHRPARDGYHSTTGAMHACGHDCHATIGVSLLHRLSDHDFPGAVRIFFQPAEEGVRGAQTMIDAGVLEGVDRMLGVHVAGGKPTSTIVGSVVGGMATRKLAVTFRGVAAHASGSPQDGRNALLAAASASLSIMSLPRFSGTDTRLNVGTLHAGDNVNIVPALAEMTCEARATDDEVIEDLTARVLQVIAGTADAYRVEQQAVITGRAVTISPDDPLVDKIIAAAGQLDGVPEIQRHSPQGGSDDVNLMIRGVQAAGGQGAYINVGANSPAPHHNPYFSPDEDVIFTAADLLERVVRNG</sequence>
<dbReference type="GO" id="GO:0005737">
    <property type="term" value="C:cytoplasm"/>
    <property type="evidence" value="ECO:0007669"/>
    <property type="project" value="TreeGrafter"/>
</dbReference>
<dbReference type="Gene3D" id="3.40.630.10">
    <property type="entry name" value="Zn peptidases"/>
    <property type="match status" value="2"/>
</dbReference>
<evidence type="ECO:0000313" key="4">
    <source>
        <dbReference type="Proteomes" id="UP000613840"/>
    </source>
</evidence>
<feature type="domain" description="Peptidase M20 dimerisation" evidence="2">
    <location>
        <begin position="220"/>
        <end position="310"/>
    </location>
</feature>
<feature type="binding site" evidence="1">
    <location>
        <position position="138"/>
    </location>
    <ligand>
        <name>Mn(2+)</name>
        <dbReference type="ChEBI" id="CHEBI:29035"/>
        <label>2</label>
    </ligand>
</feature>
<organism evidence="3 4">
    <name type="scientific">Microlunatus endophyticus</name>
    <dbReference type="NCBI Taxonomy" id="1716077"/>
    <lineage>
        <taxon>Bacteria</taxon>
        <taxon>Bacillati</taxon>
        <taxon>Actinomycetota</taxon>
        <taxon>Actinomycetes</taxon>
        <taxon>Propionibacteriales</taxon>
        <taxon>Propionibacteriaceae</taxon>
        <taxon>Microlunatus</taxon>
    </lineage>
</organism>
<reference evidence="3" key="1">
    <citation type="journal article" date="2014" name="Int. J. Syst. Evol. Microbiol.">
        <title>Complete genome sequence of Corynebacterium casei LMG S-19264T (=DSM 44701T), isolated from a smear-ripened cheese.</title>
        <authorList>
            <consortium name="US DOE Joint Genome Institute (JGI-PGF)"/>
            <person name="Walter F."/>
            <person name="Albersmeier A."/>
            <person name="Kalinowski J."/>
            <person name="Ruckert C."/>
        </authorList>
    </citation>
    <scope>NUCLEOTIDE SEQUENCE</scope>
    <source>
        <strain evidence="3">CGMCC 4.7306</strain>
    </source>
</reference>
<protein>
    <submittedName>
        <fullName evidence="3">Aminobenzoyl-glutamate utilization protein A</fullName>
    </submittedName>
</protein>
<dbReference type="Pfam" id="PF01546">
    <property type="entry name" value="Peptidase_M20"/>
    <property type="match status" value="1"/>
</dbReference>
<dbReference type="GO" id="GO:0046657">
    <property type="term" value="P:folic acid catabolic process"/>
    <property type="evidence" value="ECO:0007669"/>
    <property type="project" value="TreeGrafter"/>
</dbReference>
<dbReference type="InterPro" id="IPR002933">
    <property type="entry name" value="Peptidase_M20"/>
</dbReference>
<comment type="cofactor">
    <cofactor evidence="1">
        <name>Mn(2+)</name>
        <dbReference type="ChEBI" id="CHEBI:29035"/>
    </cofactor>
    <text evidence="1">The Mn(2+) ion enhances activity.</text>
</comment>
<dbReference type="PIRSF" id="PIRSF005962">
    <property type="entry name" value="Pept_M20D_amidohydro"/>
    <property type="match status" value="1"/>
</dbReference>
<dbReference type="InterPro" id="IPR011650">
    <property type="entry name" value="Peptidase_M20_dimer"/>
</dbReference>
<dbReference type="GO" id="GO:0016805">
    <property type="term" value="F:dipeptidase activity"/>
    <property type="evidence" value="ECO:0007669"/>
    <property type="project" value="TreeGrafter"/>
</dbReference>
<accession>A0A917SBQ3</accession>
<dbReference type="SUPFAM" id="SSF55031">
    <property type="entry name" value="Bacterial exopeptidase dimerisation domain"/>
    <property type="match status" value="1"/>
</dbReference>
<evidence type="ECO:0000256" key="1">
    <source>
        <dbReference type="PIRSR" id="PIRSR005962-1"/>
    </source>
</evidence>
<keyword evidence="1" id="KW-0479">Metal-binding</keyword>
<dbReference type="InterPro" id="IPR052030">
    <property type="entry name" value="Peptidase_M20/M20A_hydrolases"/>
</dbReference>
<feature type="binding site" evidence="1">
    <location>
        <position position="140"/>
    </location>
    <ligand>
        <name>Mn(2+)</name>
        <dbReference type="ChEBI" id="CHEBI:29035"/>
        <label>2</label>
    </ligand>
</feature>
<dbReference type="SUPFAM" id="SSF53187">
    <property type="entry name" value="Zn-dependent exopeptidases"/>
    <property type="match status" value="1"/>
</dbReference>
<name>A0A917SBQ3_9ACTN</name>
<proteinExistence type="predicted"/>
<feature type="binding site" evidence="1">
    <location>
        <position position="196"/>
    </location>
    <ligand>
        <name>Mn(2+)</name>
        <dbReference type="ChEBI" id="CHEBI:29035"/>
        <label>2</label>
    </ligand>
</feature>
<dbReference type="PANTHER" id="PTHR30575">
    <property type="entry name" value="PEPTIDASE M20"/>
    <property type="match status" value="1"/>
</dbReference>
<dbReference type="PANTHER" id="PTHR30575:SF3">
    <property type="entry name" value="PEPTIDASE M20 DIMERISATION DOMAIN-CONTAINING PROTEIN"/>
    <property type="match status" value="1"/>
</dbReference>
<feature type="binding site" evidence="1">
    <location>
        <position position="392"/>
    </location>
    <ligand>
        <name>Mn(2+)</name>
        <dbReference type="ChEBI" id="CHEBI:29035"/>
        <label>2</label>
    </ligand>
</feature>
<dbReference type="GO" id="GO:0071713">
    <property type="term" value="F:para-aminobenzoyl-glutamate hydrolase activity"/>
    <property type="evidence" value="ECO:0007669"/>
    <property type="project" value="TreeGrafter"/>
</dbReference>
<dbReference type="InterPro" id="IPR036264">
    <property type="entry name" value="Bact_exopeptidase_dim_dom"/>
</dbReference>